<evidence type="ECO:0000313" key="2">
    <source>
        <dbReference type="EMBL" id="MRW96418.1"/>
    </source>
</evidence>
<dbReference type="GO" id="GO:0006402">
    <property type="term" value="P:mRNA catabolic process"/>
    <property type="evidence" value="ECO:0007669"/>
    <property type="project" value="TreeGrafter"/>
</dbReference>
<name>A0A6A8G771_9EURY</name>
<dbReference type="Pfam" id="PF00773">
    <property type="entry name" value="RNB"/>
    <property type="match status" value="1"/>
</dbReference>
<proteinExistence type="predicted"/>
<dbReference type="PANTHER" id="PTHR23355">
    <property type="entry name" value="RIBONUCLEASE"/>
    <property type="match status" value="1"/>
</dbReference>
<reference evidence="2 3" key="1">
    <citation type="submission" date="2019-11" db="EMBL/GenBank/DDBJ databases">
        <title>Whole genome sequence of Haloferax sp. MBLA0078.</title>
        <authorList>
            <person name="Seo M.-J."/>
            <person name="Cho E.-S."/>
        </authorList>
    </citation>
    <scope>NUCLEOTIDE SEQUENCE [LARGE SCALE GENOMIC DNA]</scope>
    <source>
        <strain evidence="2 3">MBLA0078</strain>
    </source>
</reference>
<dbReference type="GO" id="GO:0004540">
    <property type="term" value="F:RNA nuclease activity"/>
    <property type="evidence" value="ECO:0007669"/>
    <property type="project" value="InterPro"/>
</dbReference>
<dbReference type="OrthoDB" id="134933at2157"/>
<protein>
    <submittedName>
        <fullName evidence="2">RNB domain-containing ribonuclease</fullName>
    </submittedName>
</protein>
<dbReference type="GO" id="GO:0005829">
    <property type="term" value="C:cytosol"/>
    <property type="evidence" value="ECO:0007669"/>
    <property type="project" value="TreeGrafter"/>
</dbReference>
<gene>
    <name evidence="2" type="ORF">GJR99_07505</name>
</gene>
<dbReference type="InterPro" id="IPR012340">
    <property type="entry name" value="NA-bd_OB-fold"/>
</dbReference>
<dbReference type="EMBL" id="WKJQ01000001">
    <property type="protein sequence ID" value="MRW96418.1"/>
    <property type="molecule type" value="Genomic_DNA"/>
</dbReference>
<dbReference type="GO" id="GO:0003723">
    <property type="term" value="F:RNA binding"/>
    <property type="evidence" value="ECO:0007669"/>
    <property type="project" value="InterPro"/>
</dbReference>
<feature type="domain" description="RNB" evidence="1">
    <location>
        <begin position="71"/>
        <end position="377"/>
    </location>
</feature>
<dbReference type="PANTHER" id="PTHR23355:SF9">
    <property type="entry name" value="DIS3-LIKE EXONUCLEASE 2"/>
    <property type="match status" value="1"/>
</dbReference>
<evidence type="ECO:0000313" key="3">
    <source>
        <dbReference type="Proteomes" id="UP000443423"/>
    </source>
</evidence>
<keyword evidence="3" id="KW-1185">Reference proteome</keyword>
<evidence type="ECO:0000259" key="1">
    <source>
        <dbReference type="SMART" id="SM00955"/>
    </source>
</evidence>
<dbReference type="InterPro" id="IPR001900">
    <property type="entry name" value="RNase_II/R"/>
</dbReference>
<sequence>MSDDAQAYAGTAEGQGPVEIDAELARHLQNKREELFEEFEIRDKFPPEVLSEARARTEGVHEEIEDELEHRQDLRDLTTWTTDPVDAQDFDDAISIRENEETYTLWVHIADVTHYVHPGSEMWAEAVKRGNTVYLPAYTIHMLPPALAETVCSLVPNEDRLAHTVEMEIKKDTLSFESIDIYKSVIHSDERLTYTQCENRLDDPDAPLHEENSLVYDLADQLHEQRKEDGSLVLNPSRDRAHTIIEECMLKANKAVTHELMWSRGVEAMYRVHPQPTPDQWDKALREITELDGVSIKSTSWDEPRKAVNDALESANSRNLNKIQRAVLKVMPRAKYMNDPFGGHYALNFDIYGHFTSPIRRLSDLINHWIVHENDVPEDLVELCDRASDRQKDAETAERLYKQFLQEVGLDPYAVNNRGIVTVDEDGDVVDDNGLPPRE</sequence>
<accession>A0A6A8G771</accession>
<dbReference type="InterPro" id="IPR050180">
    <property type="entry name" value="RNR_Ribonuclease"/>
</dbReference>
<dbReference type="Proteomes" id="UP000443423">
    <property type="component" value="Unassembled WGS sequence"/>
</dbReference>
<dbReference type="SMART" id="SM00955">
    <property type="entry name" value="RNB"/>
    <property type="match status" value="1"/>
</dbReference>
<organism evidence="2 3">
    <name type="scientific">Haloferax marinum</name>
    <dbReference type="NCBI Taxonomy" id="2666143"/>
    <lineage>
        <taxon>Archaea</taxon>
        <taxon>Methanobacteriati</taxon>
        <taxon>Methanobacteriota</taxon>
        <taxon>Stenosarchaea group</taxon>
        <taxon>Halobacteria</taxon>
        <taxon>Halobacteriales</taxon>
        <taxon>Haloferacaceae</taxon>
        <taxon>Haloferax</taxon>
    </lineage>
</organism>
<dbReference type="AlphaFoldDB" id="A0A6A8G771"/>
<comment type="caution">
    <text evidence="2">The sequence shown here is derived from an EMBL/GenBank/DDBJ whole genome shotgun (WGS) entry which is preliminary data.</text>
</comment>
<dbReference type="SUPFAM" id="SSF50249">
    <property type="entry name" value="Nucleic acid-binding proteins"/>
    <property type="match status" value="1"/>
</dbReference>
<dbReference type="RefSeq" id="WP_151110797.1">
    <property type="nucleotide sequence ID" value="NZ_WKJQ01000001.1"/>
</dbReference>